<comment type="caution">
    <text evidence="2">The sequence shown here is derived from an EMBL/GenBank/DDBJ whole genome shotgun (WGS) entry which is preliminary data.</text>
</comment>
<feature type="chain" id="PRO_5031510540" description="Lipoprotein" evidence="1">
    <location>
        <begin position="23"/>
        <end position="155"/>
    </location>
</feature>
<reference evidence="2" key="1">
    <citation type="journal article" date="2020" name="mSystems">
        <title>Genome- and Community-Level Interaction Insights into Carbon Utilization and Element Cycling Functions of Hydrothermarchaeota in Hydrothermal Sediment.</title>
        <authorList>
            <person name="Zhou Z."/>
            <person name="Liu Y."/>
            <person name="Xu W."/>
            <person name="Pan J."/>
            <person name="Luo Z.H."/>
            <person name="Li M."/>
        </authorList>
    </citation>
    <scope>NUCLEOTIDE SEQUENCE [LARGE SCALE GENOMIC DNA]</scope>
    <source>
        <strain evidence="2">HyVt-493</strain>
    </source>
</reference>
<evidence type="ECO:0000256" key="1">
    <source>
        <dbReference type="SAM" id="SignalP"/>
    </source>
</evidence>
<keyword evidence="1" id="KW-0732">Signal</keyword>
<feature type="signal peptide" evidence="1">
    <location>
        <begin position="1"/>
        <end position="22"/>
    </location>
</feature>
<dbReference type="AlphaFoldDB" id="A0A7V2T0N9"/>
<dbReference type="Proteomes" id="UP000885750">
    <property type="component" value="Unassembled WGS sequence"/>
</dbReference>
<protein>
    <recommendedName>
        <fullName evidence="3">Lipoprotein</fullName>
    </recommendedName>
</protein>
<organism evidence="2">
    <name type="scientific">Leucothrix mucor</name>
    <dbReference type="NCBI Taxonomy" id="45248"/>
    <lineage>
        <taxon>Bacteria</taxon>
        <taxon>Pseudomonadati</taxon>
        <taxon>Pseudomonadota</taxon>
        <taxon>Gammaproteobacteria</taxon>
        <taxon>Thiotrichales</taxon>
        <taxon>Thiotrichaceae</taxon>
        <taxon>Leucothrix</taxon>
    </lineage>
</organism>
<gene>
    <name evidence="2" type="ORF">ENJ51_01450</name>
</gene>
<sequence>MKEISVTTILLLALLLPACAKKATTGNLVCELSSKDKQVCSSVLSLESGVLRLNDNSKQFQLEAHYDACFQSTDVRVTGEFKQHPHKSVFDLELLANKAELKGGSIDKFSRTIGLLTLNNNSLKGHFVDIWAMIRTHTQKVENLPTVDVSCSREK</sequence>
<name>A0A7V2T0N9_LEUMU</name>
<evidence type="ECO:0000313" key="2">
    <source>
        <dbReference type="EMBL" id="HFC91458.1"/>
    </source>
</evidence>
<dbReference type="EMBL" id="DRMS01000052">
    <property type="protein sequence ID" value="HFC91458.1"/>
    <property type="molecule type" value="Genomic_DNA"/>
</dbReference>
<evidence type="ECO:0008006" key="3">
    <source>
        <dbReference type="Google" id="ProtNLM"/>
    </source>
</evidence>
<proteinExistence type="predicted"/>
<accession>A0A7V2T0N9</accession>